<gene>
    <name evidence="2" type="ORF">SAMN05443662_1327</name>
</gene>
<dbReference type="InterPro" id="IPR036291">
    <property type="entry name" value="NAD(P)-bd_dom_sf"/>
</dbReference>
<dbReference type="Gene3D" id="3.40.50.720">
    <property type="entry name" value="NAD(P)-binding Rossmann-like Domain"/>
    <property type="match status" value="1"/>
</dbReference>
<reference evidence="2 3" key="1">
    <citation type="submission" date="2016-11" db="EMBL/GenBank/DDBJ databases">
        <authorList>
            <person name="Jaros S."/>
            <person name="Januszkiewicz K."/>
            <person name="Wedrychowicz H."/>
        </authorList>
    </citation>
    <scope>NUCLEOTIDE SEQUENCE [LARGE SCALE GENOMIC DNA]</scope>
    <source>
        <strain evidence="2 3">DSM 17737</strain>
    </source>
</reference>
<dbReference type="GO" id="GO:0004029">
    <property type="term" value="F:aldehyde dehydrogenase (NAD+) activity"/>
    <property type="evidence" value="ECO:0007669"/>
    <property type="project" value="TreeGrafter"/>
</dbReference>
<dbReference type="InterPro" id="IPR001509">
    <property type="entry name" value="Epimerase_deHydtase"/>
</dbReference>
<evidence type="ECO:0000313" key="3">
    <source>
        <dbReference type="Proteomes" id="UP000198461"/>
    </source>
</evidence>
<name>A0A1N6GGE1_9GAMM</name>
<dbReference type="GO" id="GO:0005737">
    <property type="term" value="C:cytoplasm"/>
    <property type="evidence" value="ECO:0007669"/>
    <property type="project" value="TreeGrafter"/>
</dbReference>
<sequence>MARVLIAGCGDVGCRLAHELLAQGDEVFAIRRNIENLPEGVQGIQGDLACSDCEEKMRLPDGIGHVFYLVSADKHNDIAYYRAYVAGQRNLLKLLDGQSVKRYVFSSSTSVFAQNEGEWVDEDSPVEGRNFASRTLLEGEELVRESGFPYTIVRFGGIYGPGRTHLIDLVRAGKATCMEGVYSNRIHVEDAARLLAHIRNLENPAELYVGVDSEPVELCEVYEWLAEQLALPLPEHREPSETARQQRGNKRICNARIRATGFEFKYPTWREGYSALLEEMEQAGLL</sequence>
<evidence type="ECO:0000259" key="1">
    <source>
        <dbReference type="Pfam" id="PF01370"/>
    </source>
</evidence>
<dbReference type="SUPFAM" id="SSF51735">
    <property type="entry name" value="NAD(P)-binding Rossmann-fold domains"/>
    <property type="match status" value="1"/>
</dbReference>
<dbReference type="CDD" id="cd05266">
    <property type="entry name" value="SDR_a4"/>
    <property type="match status" value="1"/>
</dbReference>
<dbReference type="InterPro" id="IPR051783">
    <property type="entry name" value="NAD(P)-dependent_oxidoreduct"/>
</dbReference>
<proteinExistence type="predicted"/>
<dbReference type="STRING" id="364032.SAMN05443662_1327"/>
<protein>
    <submittedName>
        <fullName evidence="2">Nucleoside-diphosphate-sugar epimerase</fullName>
    </submittedName>
</protein>
<feature type="domain" description="NAD-dependent epimerase/dehydratase" evidence="1">
    <location>
        <begin position="4"/>
        <end position="197"/>
    </location>
</feature>
<dbReference type="EMBL" id="FSRE01000003">
    <property type="protein sequence ID" value="SIO06564.1"/>
    <property type="molecule type" value="Genomic_DNA"/>
</dbReference>
<dbReference type="OrthoDB" id="9808276at2"/>
<organism evidence="2 3">
    <name type="scientific">Sulfurivirga caldicuralii</name>
    <dbReference type="NCBI Taxonomy" id="364032"/>
    <lineage>
        <taxon>Bacteria</taxon>
        <taxon>Pseudomonadati</taxon>
        <taxon>Pseudomonadota</taxon>
        <taxon>Gammaproteobacteria</taxon>
        <taxon>Thiotrichales</taxon>
        <taxon>Piscirickettsiaceae</taxon>
        <taxon>Sulfurivirga</taxon>
    </lineage>
</organism>
<evidence type="ECO:0000313" key="2">
    <source>
        <dbReference type="EMBL" id="SIO06564.1"/>
    </source>
</evidence>
<dbReference type="AlphaFoldDB" id="A0A1N6GGE1"/>
<dbReference type="RefSeq" id="WP_074201601.1">
    <property type="nucleotide sequence ID" value="NZ_FSRE01000003.1"/>
</dbReference>
<accession>A0A1N6GGE1</accession>
<dbReference type="Pfam" id="PF01370">
    <property type="entry name" value="Epimerase"/>
    <property type="match status" value="1"/>
</dbReference>
<dbReference type="PANTHER" id="PTHR48079">
    <property type="entry name" value="PROTEIN YEEZ"/>
    <property type="match status" value="1"/>
</dbReference>
<dbReference type="PANTHER" id="PTHR48079:SF6">
    <property type="entry name" value="NAD(P)-BINDING DOMAIN-CONTAINING PROTEIN-RELATED"/>
    <property type="match status" value="1"/>
</dbReference>
<keyword evidence="3" id="KW-1185">Reference proteome</keyword>
<dbReference type="Proteomes" id="UP000198461">
    <property type="component" value="Unassembled WGS sequence"/>
</dbReference>